<dbReference type="SUPFAM" id="SSF52540">
    <property type="entry name" value="P-loop containing nucleoside triphosphate hydrolases"/>
    <property type="match status" value="1"/>
</dbReference>
<dbReference type="GO" id="GO:0016301">
    <property type="term" value="F:kinase activity"/>
    <property type="evidence" value="ECO:0007669"/>
    <property type="project" value="InterPro"/>
</dbReference>
<dbReference type="GO" id="GO:0005524">
    <property type="term" value="F:ATP binding"/>
    <property type="evidence" value="ECO:0007669"/>
    <property type="project" value="UniProtKB-KW"/>
</dbReference>
<dbReference type="PANTHER" id="PTHR39206">
    <property type="entry name" value="SLL8004 PROTEIN"/>
    <property type="match status" value="1"/>
</dbReference>
<dbReference type="PANTHER" id="PTHR39206:SF1">
    <property type="entry name" value="SLL8004 PROTEIN"/>
    <property type="match status" value="1"/>
</dbReference>
<dbReference type="Gene3D" id="3.40.50.300">
    <property type="entry name" value="P-loop containing nucleotide triphosphate hydrolases"/>
    <property type="match status" value="1"/>
</dbReference>
<keyword evidence="2" id="KW-0067">ATP-binding</keyword>
<feature type="domain" description="Zeta toxin" evidence="3">
    <location>
        <begin position="2"/>
        <end position="143"/>
    </location>
</feature>
<dbReference type="AlphaFoldDB" id="A0A501XU94"/>
<keyword evidence="5" id="KW-1185">Reference proteome</keyword>
<dbReference type="InterPro" id="IPR010488">
    <property type="entry name" value="Zeta_toxin_domain"/>
</dbReference>
<gene>
    <name evidence="4" type="ORF">FJQ54_03465</name>
</gene>
<dbReference type="Proteomes" id="UP000319897">
    <property type="component" value="Unassembled WGS sequence"/>
</dbReference>
<accession>A0A501XU94</accession>
<proteinExistence type="predicted"/>
<dbReference type="InterPro" id="IPR027417">
    <property type="entry name" value="P-loop_NTPase"/>
</dbReference>
<evidence type="ECO:0000259" key="3">
    <source>
        <dbReference type="Pfam" id="PF06414"/>
    </source>
</evidence>
<name>A0A501XU94_9SPHN</name>
<organism evidence="4 5">
    <name type="scientific">Sandaracinobacter neustonicus</name>
    <dbReference type="NCBI Taxonomy" id="1715348"/>
    <lineage>
        <taxon>Bacteria</taxon>
        <taxon>Pseudomonadati</taxon>
        <taxon>Pseudomonadota</taxon>
        <taxon>Alphaproteobacteria</taxon>
        <taxon>Sphingomonadales</taxon>
        <taxon>Sphingosinicellaceae</taxon>
        <taxon>Sandaracinobacter</taxon>
    </lineage>
</organism>
<protein>
    <recommendedName>
        <fullName evidence="3">Zeta toxin domain-containing protein</fullName>
    </recommendedName>
</protein>
<keyword evidence="1" id="KW-0547">Nucleotide-binding</keyword>
<evidence type="ECO:0000313" key="5">
    <source>
        <dbReference type="Proteomes" id="UP000319897"/>
    </source>
</evidence>
<evidence type="ECO:0000256" key="1">
    <source>
        <dbReference type="ARBA" id="ARBA00022741"/>
    </source>
</evidence>
<dbReference type="OrthoDB" id="9791543at2"/>
<dbReference type="RefSeq" id="WP_140926882.1">
    <property type="nucleotide sequence ID" value="NZ_VFSU01000011.1"/>
</dbReference>
<sequence>MKPTMIVLAGPNGAGKSTLYATRVAPSFAGPFINADIIQRDELRDPSPAASYEAARIASSRRAERLTQGRDFVTETVFSHPSKLDLITEARTKGFTVIVMHIGVDTPELSVARVGARVEEGGHIVPEDKIRARYDRGAPFIREAVLRADRGMVFDNSSLNQPPNHCLTFANGRLTFALPRLPAWIRAIYAADLIV</sequence>
<reference evidence="4 5" key="1">
    <citation type="submission" date="2019-06" db="EMBL/GenBank/DDBJ databases">
        <authorList>
            <person name="Lee I."/>
            <person name="Jang G.I."/>
            <person name="Hwang C.Y."/>
        </authorList>
    </citation>
    <scope>NUCLEOTIDE SEQUENCE [LARGE SCALE GENOMIC DNA]</scope>
    <source>
        <strain evidence="4 5">PAMC 28131</strain>
    </source>
</reference>
<evidence type="ECO:0000313" key="4">
    <source>
        <dbReference type="EMBL" id="TPE63913.1"/>
    </source>
</evidence>
<dbReference type="Pfam" id="PF06414">
    <property type="entry name" value="Zeta_toxin"/>
    <property type="match status" value="1"/>
</dbReference>
<evidence type="ECO:0000256" key="2">
    <source>
        <dbReference type="ARBA" id="ARBA00022840"/>
    </source>
</evidence>
<dbReference type="EMBL" id="VFSU01000011">
    <property type="protein sequence ID" value="TPE63913.1"/>
    <property type="molecule type" value="Genomic_DNA"/>
</dbReference>
<comment type="caution">
    <text evidence="4">The sequence shown here is derived from an EMBL/GenBank/DDBJ whole genome shotgun (WGS) entry which is preliminary data.</text>
</comment>